<evidence type="ECO:0000256" key="3">
    <source>
        <dbReference type="ARBA" id="ARBA00022729"/>
    </source>
</evidence>
<evidence type="ECO:0000256" key="1">
    <source>
        <dbReference type="ARBA" id="ARBA00004613"/>
    </source>
</evidence>
<dbReference type="AlphaFoldDB" id="A0A6G1QJQ9"/>
<proteinExistence type="predicted"/>
<reference evidence="7 8" key="1">
    <citation type="submission" date="2019-02" db="EMBL/GenBank/DDBJ databases">
        <title>Opniocepnalus argus genome.</title>
        <authorList>
            <person name="Zhou C."/>
            <person name="Xiao S."/>
        </authorList>
    </citation>
    <scope>NUCLEOTIDE SEQUENCE [LARGE SCALE GENOMIC DNA]</scope>
    <source>
        <strain evidence="7">OARG1902GOOAL</strain>
        <tissue evidence="7">Muscle</tissue>
    </source>
</reference>
<dbReference type="PROSITE" id="PS50871">
    <property type="entry name" value="C1Q"/>
    <property type="match status" value="1"/>
</dbReference>
<gene>
    <name evidence="7" type="ORF">EXN66_Car018470</name>
</gene>
<feature type="domain" description="C1q" evidence="6">
    <location>
        <begin position="227"/>
        <end position="365"/>
    </location>
</feature>
<keyword evidence="2" id="KW-0964">Secreted</keyword>
<dbReference type="Proteomes" id="UP000503349">
    <property type="component" value="Chromosome 18"/>
</dbReference>
<feature type="coiled-coil region" evidence="4">
    <location>
        <begin position="75"/>
        <end position="228"/>
    </location>
</feature>
<dbReference type="EMBL" id="CM015729">
    <property type="protein sequence ID" value="KAF3702782.1"/>
    <property type="molecule type" value="Genomic_DNA"/>
</dbReference>
<feature type="signal peptide" evidence="5">
    <location>
        <begin position="1"/>
        <end position="26"/>
    </location>
</feature>
<evidence type="ECO:0000256" key="4">
    <source>
        <dbReference type="SAM" id="Coils"/>
    </source>
</evidence>
<dbReference type="GO" id="GO:0005576">
    <property type="term" value="C:extracellular region"/>
    <property type="evidence" value="ECO:0007669"/>
    <property type="project" value="UniProtKB-SubCell"/>
</dbReference>
<keyword evidence="4" id="KW-0175">Coiled coil</keyword>
<organism evidence="7 8">
    <name type="scientific">Channa argus</name>
    <name type="common">Northern snakehead</name>
    <name type="synonym">Ophicephalus argus</name>
    <dbReference type="NCBI Taxonomy" id="215402"/>
    <lineage>
        <taxon>Eukaryota</taxon>
        <taxon>Metazoa</taxon>
        <taxon>Chordata</taxon>
        <taxon>Craniata</taxon>
        <taxon>Vertebrata</taxon>
        <taxon>Euteleostomi</taxon>
        <taxon>Actinopterygii</taxon>
        <taxon>Neopterygii</taxon>
        <taxon>Teleostei</taxon>
        <taxon>Neoteleostei</taxon>
        <taxon>Acanthomorphata</taxon>
        <taxon>Anabantaria</taxon>
        <taxon>Anabantiformes</taxon>
        <taxon>Channoidei</taxon>
        <taxon>Channidae</taxon>
        <taxon>Channa</taxon>
    </lineage>
</organism>
<evidence type="ECO:0000256" key="2">
    <source>
        <dbReference type="ARBA" id="ARBA00022525"/>
    </source>
</evidence>
<evidence type="ECO:0000313" key="8">
    <source>
        <dbReference type="Proteomes" id="UP000503349"/>
    </source>
</evidence>
<dbReference type="PANTHER" id="PTHR22923:SF102">
    <property type="entry name" value="CEREBELLIN 13-RELATED"/>
    <property type="match status" value="1"/>
</dbReference>
<dbReference type="Gene3D" id="2.60.120.40">
    <property type="match status" value="1"/>
</dbReference>
<keyword evidence="3 5" id="KW-0732">Signal</keyword>
<dbReference type="SUPFAM" id="SSF49842">
    <property type="entry name" value="TNF-like"/>
    <property type="match status" value="1"/>
</dbReference>
<protein>
    <submittedName>
        <fullName evidence="7">Complement C1q-like protein 2 C1q and tumor necrosis factor-related protein 10</fullName>
    </submittedName>
</protein>
<dbReference type="PRINTS" id="PR00007">
    <property type="entry name" value="COMPLEMNTC1Q"/>
</dbReference>
<dbReference type="InterPro" id="IPR008983">
    <property type="entry name" value="Tumour_necrosis_fac-like_dom"/>
</dbReference>
<dbReference type="InterPro" id="IPR001073">
    <property type="entry name" value="C1q_dom"/>
</dbReference>
<feature type="chain" id="PRO_5026071095" evidence="5">
    <location>
        <begin position="27"/>
        <end position="365"/>
    </location>
</feature>
<comment type="subcellular location">
    <subcellularLocation>
        <location evidence="1">Secreted</location>
    </subcellularLocation>
</comment>
<name>A0A6G1QJQ9_CHAAH</name>
<sequence>MNNTMSLPMLFVLLCLLVPWGCVVRANEGGESQLVNFLENKMQTLDPDTRADQSTEQTNTTLDIWMELRMLRDMVVEQKVEMRHMEARLKETEMQADEQKVDLILTKTTLEELKKDSTVIKERLKNSEKQGEDLKRENTDQKAQIEILRSRLDASERKMEELKVDLKNQAVKLLSTMARVAASENELQLLQPRIDNMEAQSTVQEVEVSALKERMNTTESAVDFLMKENSKVAFYAALKDSKHVGPYNTPTVLKFSKIFTNVGKAYSPTTGFFTAPVKGVYYFRFTVCSNTADNKLMAVQLFHNGKSIMFNVLGSIEDHFNYISNAVILELNIGDELHMVLPEDKLLYDDNNNQSTFSGFLLFVT</sequence>
<dbReference type="SMART" id="SM00110">
    <property type="entry name" value="C1Q"/>
    <property type="match status" value="1"/>
</dbReference>
<dbReference type="Pfam" id="PF00386">
    <property type="entry name" value="C1q"/>
    <property type="match status" value="1"/>
</dbReference>
<evidence type="ECO:0000259" key="6">
    <source>
        <dbReference type="PROSITE" id="PS50871"/>
    </source>
</evidence>
<dbReference type="InterPro" id="IPR050822">
    <property type="entry name" value="Cerebellin_Synaptic_Org"/>
</dbReference>
<dbReference type="PANTHER" id="PTHR22923">
    <property type="entry name" value="CEREBELLIN-RELATED"/>
    <property type="match status" value="1"/>
</dbReference>
<accession>A0A6G1QJQ9</accession>
<keyword evidence="8" id="KW-1185">Reference proteome</keyword>
<evidence type="ECO:0000313" key="7">
    <source>
        <dbReference type="EMBL" id="KAF3702782.1"/>
    </source>
</evidence>
<evidence type="ECO:0000256" key="5">
    <source>
        <dbReference type="SAM" id="SignalP"/>
    </source>
</evidence>
<reference evidence="8" key="2">
    <citation type="submission" date="2019-02" db="EMBL/GenBank/DDBJ databases">
        <title>Opniocepnalus argus Var Kimnra genome.</title>
        <authorList>
            <person name="Zhou C."/>
            <person name="Xiao S."/>
        </authorList>
    </citation>
    <scope>NUCLEOTIDE SEQUENCE [LARGE SCALE GENOMIC DNA]</scope>
</reference>